<dbReference type="GeneID" id="24441321"/>
<sequence>MINQIEVKFNIVILLLMKIYFFCLLSPAIYFIIVYSGLNIETIEIFISYETYQIRLLMGKFFPQNPMNQPQYGFEQSSSQKYGSSPYLCSNDSLKSLLSRAWGSQAYSSNKSSSEKQGLIFSEQLQQLQLLLKLILELLYYISLLFQLIKPQQLLLLQLLLMLLLALFILLFMLLLLLLTQQNIQFQNYQLGFGSYFYYQIGYFYYFTGLKAAY</sequence>
<keyword evidence="1" id="KW-1133">Transmembrane helix</keyword>
<keyword evidence="1 2" id="KW-0812">Transmembrane</keyword>
<evidence type="ECO:0000313" key="3">
    <source>
        <dbReference type="Proteomes" id="UP000009168"/>
    </source>
</evidence>
<protein>
    <submittedName>
        <fullName evidence="2">Transmembrane protein, putative</fullName>
    </submittedName>
</protein>
<feature type="transmembrane region" description="Helical" evidence="1">
    <location>
        <begin position="12"/>
        <end position="35"/>
    </location>
</feature>
<keyword evidence="3" id="KW-1185">Reference proteome</keyword>
<dbReference type="RefSeq" id="XP_012655736.1">
    <property type="nucleotide sequence ID" value="XM_012800282.1"/>
</dbReference>
<name>W7X5U5_TETTS</name>
<organism evidence="2 3">
    <name type="scientific">Tetrahymena thermophila (strain SB210)</name>
    <dbReference type="NCBI Taxonomy" id="312017"/>
    <lineage>
        <taxon>Eukaryota</taxon>
        <taxon>Sar</taxon>
        <taxon>Alveolata</taxon>
        <taxon>Ciliophora</taxon>
        <taxon>Intramacronucleata</taxon>
        <taxon>Oligohymenophorea</taxon>
        <taxon>Hymenostomatida</taxon>
        <taxon>Tetrahymenina</taxon>
        <taxon>Tetrahymenidae</taxon>
        <taxon>Tetrahymena</taxon>
    </lineage>
</organism>
<dbReference type="InParanoid" id="W7X5U5"/>
<keyword evidence="1" id="KW-0472">Membrane</keyword>
<dbReference type="EMBL" id="GG662439">
    <property type="protein sequence ID" value="EWS71728.1"/>
    <property type="molecule type" value="Genomic_DNA"/>
</dbReference>
<proteinExistence type="predicted"/>
<dbReference type="KEGG" id="tet:TTHERM_000992841"/>
<evidence type="ECO:0000313" key="2">
    <source>
        <dbReference type="EMBL" id="EWS71728.1"/>
    </source>
</evidence>
<evidence type="ECO:0000256" key="1">
    <source>
        <dbReference type="SAM" id="Phobius"/>
    </source>
</evidence>
<feature type="transmembrane region" description="Helical" evidence="1">
    <location>
        <begin position="191"/>
        <end position="208"/>
    </location>
</feature>
<dbReference type="Proteomes" id="UP000009168">
    <property type="component" value="Unassembled WGS sequence"/>
</dbReference>
<reference evidence="3" key="1">
    <citation type="journal article" date="2006" name="PLoS Biol.">
        <title>Macronuclear genome sequence of the ciliate Tetrahymena thermophila, a model eukaryote.</title>
        <authorList>
            <person name="Eisen J.A."/>
            <person name="Coyne R.S."/>
            <person name="Wu M."/>
            <person name="Wu D."/>
            <person name="Thiagarajan M."/>
            <person name="Wortman J.R."/>
            <person name="Badger J.H."/>
            <person name="Ren Q."/>
            <person name="Amedeo P."/>
            <person name="Jones K.M."/>
            <person name="Tallon L.J."/>
            <person name="Delcher A.L."/>
            <person name="Salzberg S.L."/>
            <person name="Silva J.C."/>
            <person name="Haas B.J."/>
            <person name="Majoros W.H."/>
            <person name="Farzad M."/>
            <person name="Carlton J.M."/>
            <person name="Smith R.K. Jr."/>
            <person name="Garg J."/>
            <person name="Pearlman R.E."/>
            <person name="Karrer K.M."/>
            <person name="Sun L."/>
            <person name="Manning G."/>
            <person name="Elde N.C."/>
            <person name="Turkewitz A.P."/>
            <person name="Asai D.J."/>
            <person name="Wilkes D.E."/>
            <person name="Wang Y."/>
            <person name="Cai H."/>
            <person name="Collins K."/>
            <person name="Stewart B.A."/>
            <person name="Lee S.R."/>
            <person name="Wilamowska K."/>
            <person name="Weinberg Z."/>
            <person name="Ruzzo W.L."/>
            <person name="Wloga D."/>
            <person name="Gaertig J."/>
            <person name="Frankel J."/>
            <person name="Tsao C.-C."/>
            <person name="Gorovsky M.A."/>
            <person name="Keeling P.J."/>
            <person name="Waller R.F."/>
            <person name="Patron N.J."/>
            <person name="Cherry J.M."/>
            <person name="Stover N.A."/>
            <person name="Krieger C.J."/>
            <person name="del Toro C."/>
            <person name="Ryder H.F."/>
            <person name="Williamson S.C."/>
            <person name="Barbeau R.A."/>
            <person name="Hamilton E.P."/>
            <person name="Orias E."/>
        </authorList>
    </citation>
    <scope>NUCLEOTIDE SEQUENCE [LARGE SCALE GENOMIC DNA]</scope>
    <source>
        <strain evidence="3">SB210</strain>
    </source>
</reference>
<dbReference type="AlphaFoldDB" id="W7X5U5"/>
<feature type="transmembrane region" description="Helical" evidence="1">
    <location>
        <begin position="155"/>
        <end position="179"/>
    </location>
</feature>
<gene>
    <name evidence="2" type="ORF">TTHERM_000992841</name>
</gene>
<accession>W7X5U5</accession>